<dbReference type="AlphaFoldDB" id="A0A8E0VLJ3"/>
<evidence type="ECO:0000256" key="1">
    <source>
        <dbReference type="SAM" id="MobiDB-lite"/>
    </source>
</evidence>
<dbReference type="EMBL" id="LUCM01000590">
    <property type="protein sequence ID" value="KAA0200335.1"/>
    <property type="molecule type" value="Genomic_DNA"/>
</dbReference>
<evidence type="ECO:0000313" key="3">
    <source>
        <dbReference type="Proteomes" id="UP000728185"/>
    </source>
</evidence>
<keyword evidence="3" id="KW-1185">Reference proteome</keyword>
<reference evidence="2" key="1">
    <citation type="submission" date="2019-05" db="EMBL/GenBank/DDBJ databases">
        <title>Annotation for the trematode Fasciolopsis buski.</title>
        <authorList>
            <person name="Choi Y.-J."/>
        </authorList>
    </citation>
    <scope>NUCLEOTIDE SEQUENCE</scope>
    <source>
        <strain evidence="2">HT</strain>
        <tissue evidence="2">Whole worm</tissue>
    </source>
</reference>
<organism evidence="2 3">
    <name type="scientific">Fasciolopsis buskii</name>
    <dbReference type="NCBI Taxonomy" id="27845"/>
    <lineage>
        <taxon>Eukaryota</taxon>
        <taxon>Metazoa</taxon>
        <taxon>Spiralia</taxon>
        <taxon>Lophotrochozoa</taxon>
        <taxon>Platyhelminthes</taxon>
        <taxon>Trematoda</taxon>
        <taxon>Digenea</taxon>
        <taxon>Plagiorchiida</taxon>
        <taxon>Echinostomata</taxon>
        <taxon>Echinostomatoidea</taxon>
        <taxon>Fasciolidae</taxon>
        <taxon>Fasciolopsis</taxon>
    </lineage>
</organism>
<proteinExistence type="predicted"/>
<sequence length="69" mass="7350">MPEKSEIGGHVPAGSGSPFRTNSPPQSESNVRQQLQPQSEQHPGYVPSSVALEHYPEPNAPNEAVAAFV</sequence>
<dbReference type="Proteomes" id="UP000728185">
    <property type="component" value="Unassembled WGS sequence"/>
</dbReference>
<evidence type="ECO:0000313" key="2">
    <source>
        <dbReference type="EMBL" id="KAA0200335.1"/>
    </source>
</evidence>
<feature type="region of interest" description="Disordered" evidence="1">
    <location>
        <begin position="1"/>
        <end position="69"/>
    </location>
</feature>
<name>A0A8E0VLJ3_9TREM</name>
<feature type="compositionally biased region" description="Polar residues" evidence="1">
    <location>
        <begin position="18"/>
        <end position="41"/>
    </location>
</feature>
<protein>
    <submittedName>
        <fullName evidence="2">Uncharacterized protein</fullName>
    </submittedName>
</protein>
<gene>
    <name evidence="2" type="ORF">FBUS_05675</name>
</gene>
<comment type="caution">
    <text evidence="2">The sequence shown here is derived from an EMBL/GenBank/DDBJ whole genome shotgun (WGS) entry which is preliminary data.</text>
</comment>
<accession>A0A8E0VLJ3</accession>
<feature type="compositionally biased region" description="Low complexity" evidence="1">
    <location>
        <begin position="60"/>
        <end position="69"/>
    </location>
</feature>